<reference evidence="2" key="1">
    <citation type="submission" date="2021-04" db="EMBL/GenBank/DDBJ databases">
        <title>Microbacterium tenobrionis sp. nov. and Microbacterium allomyrinae sp. nov., isolated from larvae of Tenobrio molitor and Allomyrina dichotoma, respectively.</title>
        <authorList>
            <person name="Lee S.D."/>
        </authorList>
    </citation>
    <scope>NUCLEOTIDE SEQUENCE</scope>
    <source>
        <strain evidence="2">BWT-G7</strain>
    </source>
</reference>
<sequence length="65" mass="6862">MAARKPAKRAADFDRSAPHRLDQFGRPHALSAAEAEAIAQPRANLPALPVEAKRPAAPPAIEAAE</sequence>
<feature type="region of interest" description="Disordered" evidence="1">
    <location>
        <begin position="1"/>
        <end position="28"/>
    </location>
</feature>
<proteinExistence type="predicted"/>
<dbReference type="Proteomes" id="UP001139354">
    <property type="component" value="Unassembled WGS sequence"/>
</dbReference>
<feature type="compositionally biased region" description="Basic and acidic residues" evidence="1">
    <location>
        <begin position="9"/>
        <end position="25"/>
    </location>
</feature>
<protein>
    <submittedName>
        <fullName evidence="2">Uncharacterized protein</fullName>
    </submittedName>
</protein>
<comment type="caution">
    <text evidence="2">The sequence shown here is derived from an EMBL/GenBank/DDBJ whole genome shotgun (WGS) entry which is preliminary data.</text>
</comment>
<dbReference type="EMBL" id="JAGTTN010000002">
    <property type="protein sequence ID" value="MCC2031831.1"/>
    <property type="molecule type" value="Genomic_DNA"/>
</dbReference>
<gene>
    <name evidence="2" type="ORF">KEC57_06490</name>
</gene>
<evidence type="ECO:0000256" key="1">
    <source>
        <dbReference type="SAM" id="MobiDB-lite"/>
    </source>
</evidence>
<evidence type="ECO:0000313" key="3">
    <source>
        <dbReference type="Proteomes" id="UP001139354"/>
    </source>
</evidence>
<dbReference type="AlphaFoldDB" id="A0A9X1LU07"/>
<organism evidence="2 3">
    <name type="scientific">Microbacterium allomyrinae</name>
    <dbReference type="NCBI Taxonomy" id="2830666"/>
    <lineage>
        <taxon>Bacteria</taxon>
        <taxon>Bacillati</taxon>
        <taxon>Actinomycetota</taxon>
        <taxon>Actinomycetes</taxon>
        <taxon>Micrococcales</taxon>
        <taxon>Microbacteriaceae</taxon>
        <taxon>Microbacterium</taxon>
    </lineage>
</organism>
<accession>A0A9X1LU07</accession>
<keyword evidence="3" id="KW-1185">Reference proteome</keyword>
<evidence type="ECO:0000313" key="2">
    <source>
        <dbReference type="EMBL" id="MCC2031831.1"/>
    </source>
</evidence>
<name>A0A9X1LU07_9MICO</name>
<dbReference type="RefSeq" id="WP_229383763.1">
    <property type="nucleotide sequence ID" value="NZ_JAGTTN010000002.1"/>
</dbReference>